<name>A0A061B566_RHOTO</name>
<reference evidence="2" key="1">
    <citation type="journal article" date="2014" name="Genome Announc.">
        <title>Draft genome sequence of Rhodosporidium toruloides CECT1137, an oleaginous yeast of biotechnological interest.</title>
        <authorList>
            <person name="Morin N."/>
            <person name="Calcas X."/>
            <person name="Devillers H."/>
            <person name="Durrens P."/>
            <person name="Sherman D.J."/>
            <person name="Nicaud J.-M."/>
            <person name="Neuveglise C."/>
        </authorList>
    </citation>
    <scope>NUCLEOTIDE SEQUENCE</scope>
    <source>
        <strain evidence="2">CECT1137</strain>
    </source>
</reference>
<feature type="region of interest" description="Disordered" evidence="1">
    <location>
        <begin position="25"/>
        <end position="52"/>
    </location>
</feature>
<feature type="compositionally biased region" description="Low complexity" evidence="1">
    <location>
        <begin position="93"/>
        <end position="107"/>
    </location>
</feature>
<protein>
    <submittedName>
        <fullName evidence="2">RHTO0S07e04478g1_1</fullName>
    </submittedName>
</protein>
<feature type="compositionally biased region" description="Basic residues" evidence="1">
    <location>
        <begin position="129"/>
        <end position="144"/>
    </location>
</feature>
<dbReference type="AlphaFoldDB" id="A0A061B566"/>
<feature type="compositionally biased region" description="Polar residues" evidence="1">
    <location>
        <begin position="83"/>
        <end position="92"/>
    </location>
</feature>
<accession>A0A061B566</accession>
<evidence type="ECO:0000256" key="1">
    <source>
        <dbReference type="SAM" id="MobiDB-lite"/>
    </source>
</evidence>
<sequence>MLVAIGKVAAAYELGERHRDFDSLVHLSNDPTHGSSSRSARTSTSTAGTLPSRCTASTWTKASCGRCSSRKRRIALCLPLSSTQPTVTSSLGSRTSPSTASTTPVSRSRPRRLRSRQSRPRSSCCHSASSRKPRKSTSWRSRARRCSERS</sequence>
<dbReference type="EMBL" id="LK052942">
    <property type="protein sequence ID" value="CDR42821.1"/>
    <property type="molecule type" value="Genomic_DNA"/>
</dbReference>
<proteinExistence type="predicted"/>
<evidence type="ECO:0000313" key="2">
    <source>
        <dbReference type="EMBL" id="CDR42821.1"/>
    </source>
</evidence>
<feature type="compositionally biased region" description="Low complexity" evidence="1">
    <location>
        <begin position="34"/>
        <end position="49"/>
    </location>
</feature>
<organism evidence="2">
    <name type="scientific">Rhodotorula toruloides</name>
    <name type="common">Yeast</name>
    <name type="synonym">Rhodosporidium toruloides</name>
    <dbReference type="NCBI Taxonomy" id="5286"/>
    <lineage>
        <taxon>Eukaryota</taxon>
        <taxon>Fungi</taxon>
        <taxon>Dikarya</taxon>
        <taxon>Basidiomycota</taxon>
        <taxon>Pucciniomycotina</taxon>
        <taxon>Microbotryomycetes</taxon>
        <taxon>Sporidiobolales</taxon>
        <taxon>Sporidiobolaceae</taxon>
        <taxon>Rhodotorula</taxon>
    </lineage>
</organism>
<feature type="compositionally biased region" description="Basic residues" evidence="1">
    <location>
        <begin position="108"/>
        <end position="119"/>
    </location>
</feature>
<gene>
    <name evidence="2" type="ORF">RHTO0S_07e04478g</name>
</gene>
<feature type="region of interest" description="Disordered" evidence="1">
    <location>
        <begin position="83"/>
        <end position="150"/>
    </location>
</feature>
<dbReference type="OrthoDB" id="103454at2759"/>